<feature type="compositionally biased region" description="Polar residues" evidence="1">
    <location>
        <begin position="1"/>
        <end position="11"/>
    </location>
</feature>
<evidence type="ECO:0000313" key="2">
    <source>
        <dbReference type="EMBL" id="KAA6314805.1"/>
    </source>
</evidence>
<feature type="region of interest" description="Disordered" evidence="1">
    <location>
        <begin position="1"/>
        <end position="32"/>
    </location>
</feature>
<protein>
    <submittedName>
        <fullName evidence="2">Uncharacterized protein</fullName>
    </submittedName>
</protein>
<gene>
    <name evidence="2" type="ORF">EZS28_055521</name>
</gene>
<proteinExistence type="predicted"/>
<dbReference type="SUPFAM" id="SSF48371">
    <property type="entry name" value="ARM repeat"/>
    <property type="match status" value="1"/>
</dbReference>
<reference evidence="2 3" key="1">
    <citation type="submission" date="2019-03" db="EMBL/GenBank/DDBJ databases">
        <title>Single cell metagenomics reveals metabolic interactions within the superorganism composed of flagellate Streblomastix strix and complex community of Bacteroidetes bacteria on its surface.</title>
        <authorList>
            <person name="Treitli S.C."/>
            <person name="Kolisko M."/>
            <person name="Husnik F."/>
            <person name="Keeling P."/>
            <person name="Hampl V."/>
        </authorList>
    </citation>
    <scope>NUCLEOTIDE SEQUENCE [LARGE SCALE GENOMIC DNA]</scope>
    <source>
        <strain evidence="2">ST1C</strain>
    </source>
</reference>
<dbReference type="InterPro" id="IPR016024">
    <property type="entry name" value="ARM-type_fold"/>
</dbReference>
<feature type="non-terminal residue" evidence="2">
    <location>
        <position position="1"/>
    </location>
</feature>
<evidence type="ECO:0000313" key="3">
    <source>
        <dbReference type="Proteomes" id="UP000324800"/>
    </source>
</evidence>
<name>A0A5J4PZ20_9EUKA</name>
<dbReference type="Proteomes" id="UP000324800">
    <property type="component" value="Unassembled WGS sequence"/>
</dbReference>
<accession>A0A5J4PZ20</accession>
<feature type="compositionally biased region" description="Basic and acidic residues" evidence="1">
    <location>
        <begin position="13"/>
        <end position="31"/>
    </location>
</feature>
<evidence type="ECO:0000256" key="1">
    <source>
        <dbReference type="SAM" id="MobiDB-lite"/>
    </source>
</evidence>
<dbReference type="AlphaFoldDB" id="A0A5J4PZ20"/>
<sequence length="160" mass="18376">SNNDITSQLQLENEQKHEIEQETEKEEKAFNETDDSLSKIGWIFEAIKDLINIRSEYISDMIKSGLIKEIFSFFDAFPLNKLSHIHFQTLIVIIKSCTKEDLHEIFELGGVQGIIKLLQYDDAQTQSEITTAICAIIRSEIQSQLDVQYTKKSDCRITAC</sequence>
<dbReference type="EMBL" id="SNRW01047696">
    <property type="protein sequence ID" value="KAA6314805.1"/>
    <property type="molecule type" value="Genomic_DNA"/>
</dbReference>
<comment type="caution">
    <text evidence="2">The sequence shown here is derived from an EMBL/GenBank/DDBJ whole genome shotgun (WGS) entry which is preliminary data.</text>
</comment>
<organism evidence="2 3">
    <name type="scientific">Streblomastix strix</name>
    <dbReference type="NCBI Taxonomy" id="222440"/>
    <lineage>
        <taxon>Eukaryota</taxon>
        <taxon>Metamonada</taxon>
        <taxon>Preaxostyla</taxon>
        <taxon>Oxymonadida</taxon>
        <taxon>Streblomastigidae</taxon>
        <taxon>Streblomastix</taxon>
    </lineage>
</organism>